<evidence type="ECO:0000313" key="3">
    <source>
        <dbReference type="Proteomes" id="UP000008461"/>
    </source>
</evidence>
<dbReference type="Proteomes" id="UP000008461">
    <property type="component" value="Chromosome"/>
</dbReference>
<reference evidence="2 3" key="1">
    <citation type="journal article" date="2011" name="Stand. Genomic Sci.">
        <title>Complete genome sequence of Haliscomenobacter hydrossis type strain (O).</title>
        <authorList>
            <consortium name="US DOE Joint Genome Institute (JGI-PGF)"/>
            <person name="Daligault H."/>
            <person name="Lapidus A."/>
            <person name="Zeytun A."/>
            <person name="Nolan M."/>
            <person name="Lucas S."/>
            <person name="Del Rio T.G."/>
            <person name="Tice H."/>
            <person name="Cheng J.F."/>
            <person name="Tapia R."/>
            <person name="Han C."/>
            <person name="Goodwin L."/>
            <person name="Pitluck S."/>
            <person name="Liolios K."/>
            <person name="Pagani I."/>
            <person name="Ivanova N."/>
            <person name="Huntemann M."/>
            <person name="Mavromatis K."/>
            <person name="Mikhailova N."/>
            <person name="Pati A."/>
            <person name="Chen A."/>
            <person name="Palaniappan K."/>
            <person name="Land M."/>
            <person name="Hauser L."/>
            <person name="Brambilla E.M."/>
            <person name="Rohde M."/>
            <person name="Verbarg S."/>
            <person name="Goker M."/>
            <person name="Bristow J."/>
            <person name="Eisen J.A."/>
            <person name="Markowitz V."/>
            <person name="Hugenholtz P."/>
            <person name="Kyrpides N.C."/>
            <person name="Klenk H.P."/>
            <person name="Woyke T."/>
        </authorList>
    </citation>
    <scope>NUCLEOTIDE SEQUENCE [LARGE SCALE GENOMIC DNA]</scope>
    <source>
        <strain evidence="3">ATCC 27775 / DSM 1100 / LMG 10767 / O</strain>
    </source>
</reference>
<dbReference type="Pfam" id="PF13568">
    <property type="entry name" value="OMP_b-brl_2"/>
    <property type="match status" value="1"/>
</dbReference>
<dbReference type="HOGENOM" id="CLU_1330387_0_0_10"/>
<protein>
    <recommendedName>
        <fullName evidence="1">Outer membrane protein beta-barrel domain-containing protein</fullName>
    </recommendedName>
</protein>
<feature type="domain" description="Outer membrane protein beta-barrel" evidence="1">
    <location>
        <begin position="40"/>
        <end position="178"/>
    </location>
</feature>
<evidence type="ECO:0000313" key="2">
    <source>
        <dbReference type="EMBL" id="AEE48757.1"/>
    </source>
</evidence>
<dbReference type="AlphaFoldDB" id="F4L536"/>
<sequence>MNHLYAALTTLFLFFQMAILSSQTLTFIGLNGSGWPRNLQVRGVLQGSIEKKNIAQQVELGYVRRENFSIRNPISGAAYYYQPLIGAFELSAFWKMSVNFDEFRFFGLIGPAISHGIEAEAFIVEESGRSYQAIIPWEKLGINRWELGAYAGMGIESITTKGVKIQIDFRYYFGLSDLLPGEASAYNEGALLGMGIGLPLGRRIAH</sequence>
<dbReference type="InterPro" id="IPR025665">
    <property type="entry name" value="Beta-barrel_OMP_2"/>
</dbReference>
<accession>F4L536</accession>
<proteinExistence type="predicted"/>
<dbReference type="RefSeq" id="WP_013763317.1">
    <property type="nucleotide sequence ID" value="NC_015510.1"/>
</dbReference>
<reference key="2">
    <citation type="submission" date="2011-04" db="EMBL/GenBank/DDBJ databases">
        <title>Complete sequence of chromosome of Haliscomenobacter hydrossis DSM 1100.</title>
        <authorList>
            <consortium name="US DOE Joint Genome Institute (JGI-PGF)"/>
            <person name="Lucas S."/>
            <person name="Han J."/>
            <person name="Lapidus A."/>
            <person name="Bruce D."/>
            <person name="Goodwin L."/>
            <person name="Pitluck S."/>
            <person name="Peters L."/>
            <person name="Kyrpides N."/>
            <person name="Mavromatis K."/>
            <person name="Ivanova N."/>
            <person name="Ovchinnikova G."/>
            <person name="Pagani I."/>
            <person name="Daligault H."/>
            <person name="Detter J.C."/>
            <person name="Han C."/>
            <person name="Land M."/>
            <person name="Hauser L."/>
            <person name="Markowitz V."/>
            <person name="Cheng J.-F."/>
            <person name="Hugenholtz P."/>
            <person name="Woyke T."/>
            <person name="Wu D."/>
            <person name="Verbarg S."/>
            <person name="Frueling A."/>
            <person name="Brambilla E."/>
            <person name="Klenk H.-P."/>
            <person name="Eisen J.A."/>
        </authorList>
    </citation>
    <scope>NUCLEOTIDE SEQUENCE</scope>
    <source>
        <strain>DSM 1100</strain>
    </source>
</reference>
<name>F4L536_HALH1</name>
<gene>
    <name evidence="2" type="ordered locus">Halhy_0852</name>
</gene>
<dbReference type="KEGG" id="hhy:Halhy_0852"/>
<organism evidence="2 3">
    <name type="scientific">Haliscomenobacter hydrossis (strain ATCC 27775 / DSM 1100 / LMG 10767 / O)</name>
    <dbReference type="NCBI Taxonomy" id="760192"/>
    <lineage>
        <taxon>Bacteria</taxon>
        <taxon>Pseudomonadati</taxon>
        <taxon>Bacteroidota</taxon>
        <taxon>Saprospiria</taxon>
        <taxon>Saprospirales</taxon>
        <taxon>Haliscomenobacteraceae</taxon>
        <taxon>Haliscomenobacter</taxon>
    </lineage>
</organism>
<dbReference type="EMBL" id="CP002691">
    <property type="protein sequence ID" value="AEE48757.1"/>
    <property type="molecule type" value="Genomic_DNA"/>
</dbReference>
<dbReference type="STRING" id="760192.Halhy_0852"/>
<dbReference type="OrthoDB" id="947434at2"/>
<keyword evidence="3" id="KW-1185">Reference proteome</keyword>
<evidence type="ECO:0000259" key="1">
    <source>
        <dbReference type="Pfam" id="PF13568"/>
    </source>
</evidence>